<dbReference type="SUPFAM" id="SSF49464">
    <property type="entry name" value="Carboxypeptidase regulatory domain-like"/>
    <property type="match status" value="1"/>
</dbReference>
<evidence type="ECO:0000256" key="1">
    <source>
        <dbReference type="SAM" id="Phobius"/>
    </source>
</evidence>
<proteinExistence type="predicted"/>
<name>A0A1I1QV57_9FLAO</name>
<keyword evidence="1" id="KW-0472">Membrane</keyword>
<evidence type="ECO:0000313" key="3">
    <source>
        <dbReference type="Proteomes" id="UP000199439"/>
    </source>
</evidence>
<dbReference type="AlphaFoldDB" id="A0A1I1QV57"/>
<keyword evidence="1" id="KW-1133">Transmembrane helix</keyword>
<sequence length="285" mass="32096">MLILSQNKTKRQCIAVLFITFGKQFRPMKNYILLFTFLITSAIGIAQEQGKVSGVIINSADDSVLESVNIVNLNQVIGTTTNKAGEFEITAKANDTLHLSYLGFKSIKVRVTNDWIKFGSSKIALTELALALEEVVVNQLSLTGYLEVDIKQVPDINTNYRYSISGLQGSGYEASKKSGLTKVIGSIFNPADFLHRMFGKKETELRKLKKMKQDDEIRNLLASRFDREMLTVLLQVERVDLDEIVSQCNYSKGFIQTANDLQILDAISECYEEYKLLSRGRSRKI</sequence>
<dbReference type="STRING" id="870482.SAMN04487987_107206"/>
<evidence type="ECO:0000313" key="2">
    <source>
        <dbReference type="EMBL" id="SFD26001.1"/>
    </source>
</evidence>
<reference evidence="3" key="1">
    <citation type="submission" date="2016-10" db="EMBL/GenBank/DDBJ databases">
        <authorList>
            <person name="Varghese N."/>
            <person name="Submissions S."/>
        </authorList>
    </citation>
    <scope>NUCLEOTIDE SEQUENCE [LARGE SCALE GENOMIC DNA]</scope>
    <source>
        <strain evidence="3">DSM 25730</strain>
    </source>
</reference>
<protein>
    <submittedName>
        <fullName evidence="2">CarboxypepD_reg-like domain-containing protein</fullName>
    </submittedName>
</protein>
<feature type="transmembrane region" description="Helical" evidence="1">
    <location>
        <begin position="31"/>
        <end position="47"/>
    </location>
</feature>
<keyword evidence="1" id="KW-0812">Transmembrane</keyword>
<dbReference type="InterPro" id="IPR008969">
    <property type="entry name" value="CarboxyPept-like_regulatory"/>
</dbReference>
<dbReference type="EMBL" id="FOMI01000007">
    <property type="protein sequence ID" value="SFD26001.1"/>
    <property type="molecule type" value="Genomic_DNA"/>
</dbReference>
<organism evidence="2 3">
    <name type="scientific">Algibacter pectinivorans</name>
    <dbReference type="NCBI Taxonomy" id="870482"/>
    <lineage>
        <taxon>Bacteria</taxon>
        <taxon>Pseudomonadati</taxon>
        <taxon>Bacteroidota</taxon>
        <taxon>Flavobacteriia</taxon>
        <taxon>Flavobacteriales</taxon>
        <taxon>Flavobacteriaceae</taxon>
        <taxon>Algibacter</taxon>
    </lineage>
</organism>
<keyword evidence="3" id="KW-1185">Reference proteome</keyword>
<dbReference type="Proteomes" id="UP000199439">
    <property type="component" value="Unassembled WGS sequence"/>
</dbReference>
<dbReference type="Pfam" id="PF13715">
    <property type="entry name" value="CarbopepD_reg_2"/>
    <property type="match status" value="1"/>
</dbReference>
<accession>A0A1I1QV57</accession>
<gene>
    <name evidence="2" type="ORF">SAMN04487987_107206</name>
</gene>